<dbReference type="GO" id="GO:0032259">
    <property type="term" value="P:methylation"/>
    <property type="evidence" value="ECO:0007669"/>
    <property type="project" value="UniProtKB-KW"/>
</dbReference>
<dbReference type="InterPro" id="IPR042099">
    <property type="entry name" value="ANL_N_sf"/>
</dbReference>
<feature type="domain" description="Carrier" evidence="11">
    <location>
        <begin position="3586"/>
        <end position="3666"/>
    </location>
</feature>
<feature type="region of interest" description="Disordered" evidence="10">
    <location>
        <begin position="2478"/>
        <end position="2549"/>
    </location>
</feature>
<dbReference type="Pfam" id="PF16197">
    <property type="entry name" value="KAsynt_C_assoc"/>
    <property type="match status" value="1"/>
</dbReference>
<dbReference type="SMART" id="SM00827">
    <property type="entry name" value="PKS_AT"/>
    <property type="match status" value="1"/>
</dbReference>
<dbReference type="InterPro" id="IPR018201">
    <property type="entry name" value="Ketoacyl_synth_AS"/>
</dbReference>
<dbReference type="CDD" id="cd00833">
    <property type="entry name" value="PKS"/>
    <property type="match status" value="1"/>
</dbReference>
<dbReference type="InterPro" id="IPR006162">
    <property type="entry name" value="Ppantetheine_attach_site"/>
</dbReference>
<name>A0A9W8NLZ3_9PEZI</name>
<dbReference type="SUPFAM" id="SSF53901">
    <property type="entry name" value="Thiolase-like"/>
    <property type="match status" value="1"/>
</dbReference>
<dbReference type="Pfam" id="PF00550">
    <property type="entry name" value="PP-binding"/>
    <property type="match status" value="1"/>
</dbReference>
<evidence type="ECO:0000256" key="9">
    <source>
        <dbReference type="PROSITE-ProRule" id="PRU01363"/>
    </source>
</evidence>
<keyword evidence="4" id="KW-0489">Methyltransferase</keyword>
<dbReference type="Pfam" id="PF08242">
    <property type="entry name" value="Methyltransf_12"/>
    <property type="match status" value="1"/>
</dbReference>
<dbReference type="CDD" id="cd05930">
    <property type="entry name" value="A_NRPS"/>
    <property type="match status" value="1"/>
</dbReference>
<dbReference type="InterPro" id="IPR000873">
    <property type="entry name" value="AMP-dep_synth/lig_dom"/>
</dbReference>
<dbReference type="InterPro" id="IPR023213">
    <property type="entry name" value="CAT-like_dom_sf"/>
</dbReference>
<keyword evidence="1" id="KW-0596">Phosphopantetheine</keyword>
<feature type="domain" description="Ketosynthase family 3 (KS3)" evidence="12">
    <location>
        <begin position="5"/>
        <end position="440"/>
    </location>
</feature>
<reference evidence="14" key="1">
    <citation type="submission" date="2022-07" db="EMBL/GenBank/DDBJ databases">
        <title>Genome Sequence of Xylaria arbuscula.</title>
        <authorList>
            <person name="Buettner E."/>
        </authorList>
    </citation>
    <scope>NUCLEOTIDE SEQUENCE</scope>
    <source>
        <strain evidence="14">VT107</strain>
    </source>
</reference>
<dbReference type="Gene3D" id="3.40.47.10">
    <property type="match status" value="1"/>
</dbReference>
<dbReference type="Gene3D" id="3.40.50.12780">
    <property type="entry name" value="N-terminal domain of ligase-like"/>
    <property type="match status" value="1"/>
</dbReference>
<dbReference type="GO" id="GO:0008168">
    <property type="term" value="F:methyltransferase activity"/>
    <property type="evidence" value="ECO:0007669"/>
    <property type="project" value="UniProtKB-KW"/>
</dbReference>
<dbReference type="Pfam" id="PF14765">
    <property type="entry name" value="PS-DH"/>
    <property type="match status" value="1"/>
</dbReference>
<evidence type="ECO:0000256" key="3">
    <source>
        <dbReference type="ARBA" id="ARBA00022598"/>
    </source>
</evidence>
<evidence type="ECO:0000313" key="15">
    <source>
        <dbReference type="Proteomes" id="UP001148614"/>
    </source>
</evidence>
<keyword evidence="6" id="KW-0677">Repeat</keyword>
<dbReference type="PROSITE" id="PS00455">
    <property type="entry name" value="AMP_BINDING"/>
    <property type="match status" value="1"/>
</dbReference>
<dbReference type="InterPro" id="IPR020807">
    <property type="entry name" value="PKS_DH"/>
</dbReference>
<dbReference type="InterPro" id="IPR049900">
    <property type="entry name" value="PKS_mFAS_DH"/>
</dbReference>
<evidence type="ECO:0000256" key="8">
    <source>
        <dbReference type="ARBA" id="ARBA00023268"/>
    </source>
</evidence>
<dbReference type="GO" id="GO:0009403">
    <property type="term" value="P:toxin biosynthetic process"/>
    <property type="evidence" value="ECO:0007669"/>
    <property type="project" value="UniProtKB-ARBA"/>
</dbReference>
<evidence type="ECO:0000259" key="11">
    <source>
        <dbReference type="PROSITE" id="PS50075"/>
    </source>
</evidence>
<dbReference type="SUPFAM" id="SSF52777">
    <property type="entry name" value="CoA-dependent acyltransferases"/>
    <property type="match status" value="2"/>
</dbReference>
<feature type="compositionally biased region" description="Basic and acidic residues" evidence="10">
    <location>
        <begin position="2479"/>
        <end position="2490"/>
    </location>
</feature>
<dbReference type="PROSITE" id="PS52019">
    <property type="entry name" value="PKS_MFAS_DH"/>
    <property type="match status" value="1"/>
</dbReference>
<dbReference type="SUPFAM" id="SSF53335">
    <property type="entry name" value="S-adenosyl-L-methionine-dependent methyltransferases"/>
    <property type="match status" value="1"/>
</dbReference>
<dbReference type="InterPro" id="IPR036291">
    <property type="entry name" value="NAD(P)-bd_dom_sf"/>
</dbReference>
<dbReference type="SMART" id="SM00822">
    <property type="entry name" value="PKS_KR"/>
    <property type="match status" value="1"/>
</dbReference>
<feature type="active site" description="Proton acceptor; for dehydratase activity" evidence="9">
    <location>
        <position position="975"/>
    </location>
</feature>
<proteinExistence type="predicted"/>
<dbReference type="VEuPathDB" id="FungiDB:F4678DRAFT_478591"/>
<sequence length="4023" mass="441560">MAPLNEPIAIIGTGCRFPGQSDSPSKLWELLRKPRDLLKEIPTERFSTEAFYHPQNHHHGTSNVRHSYLLDEDLRNFDAQFFGINPVEAHSVDPQQRLLLETVYESLESAGLSVKEMQGSDTAVYVGVMSADFTDMIGRDTDTFPTYFATGTARSILSNRLSYFFDWHGPSMTIDTACSSSLIAMHQAVQTIRGGDSSVAVVAGSNLILGPEQYIAESKLQMLSPKGRSRMWDSEVDGYGRGEGVAAIVLKKLSQAIADGDHIECLIRETGTNQDGRTPGITMPSATAQETLIRATYAKAGLDLRKRSDRPQFFEAHGTGTPAGDPVEARAITSAFFGPETSFTSKDPLYVGSIKTVIGHTEGTAGLAAVIKASLAIQAGEVPPNMLLNKVNPKIEEFYGKVQILSAVQKWPKLVEGAVRRVSVNSFGFGGANCHAILEAYEPSVTIPRQLSPNATSVYTPFVFSAATETALTGRIEKYRDYLASGKASAATRLRDLSYTLSNRRSVHPWRAVVPATSNVDELIKKLDDCSDFTNENSKGQSAKPRILGVFTGQGAQWPRMGAELIEKSPAASNIIDRLDKSLQALPSRDRPTWTLREHLLASAETSSVGTASISQPVCSAVQIILVDMLKAAGIEFSAVVGHSSGEIGAAYAAGYLNAEDAIRVAYYRGLHMKSLTEKGAMLAVGTSFEDAKELCELPAFEGRVCVAASNSPASVTLSGDADAIDEIKTVLDEEKKFTRLLKVDRAYHSHHMLAISEPYIASLQSAGIKQLSPSGNTRWVSSVFNTDITEAPLSQGLKGKYWALNLTKSVLFTEALSTVLAGGESYDLAIEVGPHPALKGPASQTIDGVLGGESIPYTGVLSRGKDDIESFSLGLGFLWRSWGEGAVDFASFNRFMNDESASADVAPVILKDLPTYAWDHNRKFWHESRTSRAFRTNQDPPHELLGRQILDGAPDQLRFRNVLKRNEIDWLDGHQVQRQTVFPCAGYVSACVEAALRIRSDPVQSVELLDFVVGSAIAFNDDSGIETLVVLDGIKESEDQRKKVVSANFAFYSSSNKEVLDMTNHASSAVRITYGDSDSTLLPPKVKEYDEDSMLEIEDDRFYNVLEGLGFGYSGPFRALTDLKRKLGKAVGHIQNPGASKLFKNPLLIHPAMLDAGIQSIMLAYCYPGDSMMRSIYLPTGIRRLIINPQHCRAFAAQETKVPFDASASVGTSRSLSGDVSIFSPEGYASKAIQLEGLQTQPLFHPTEANDLNIFTELVWDVDRPTSEEIVGKVDVQQLDPDLLFSLERVAYFYLKALDKEIPRSQRANLEWHFGRLFAYVEHVMTRAANGTNRFFRKEWHNDTREMIYKILEKYPENIDLRLMRAVGENMASVVRGETTMLEHMLPDNMLNDFYVIAHGMPRYTAYLAHLATQISHRYPHMHVLEIGAGTGGATKSFLGALGDQFSTYTFTDISGGFFEKAKGVFASQASKMNFQVLNIEKDIEEQGFTEGTYDVIIASLVLHATRNMEETMRNVRRLLKPGGYLLLLEITENDQMRFGLLFGGLEGWWLGYDDGRALSPCIDLDEWQTLLKKTGFSGIDSSMPHHDNLPVPLSVVVAQATDDRVELLKQPLQPQASTTTVVPQLTIIGGSALAKSVSQIVQPYCGNIKLIQELNEIGPDALPVGGTVLCLSDIDDPVFKSMTPEKLRGFQTIFKQSTNVLWITQGVRFGDPYSRMVVGFGRTIVLEMLHLRLQFLDLDTETPADPTAIAEGLLRFQLGATWENEGQEVPLLNSIEPEMYRDKEGRFYVPRFKLNKRPNDRYNSGRRDITKQISLKEKSAELIHRDTWQLIEGTNAPVPSGSVEIDVLYSVRRSVEVSRGTFLYPVLGLNRDTAETVVALSPKHASKVTVPRAYVIPAQKSPEYLQLFYAELLARAALRDASAGTLVIVLKPSKILSQAIDRLATDKGAKILYLAAEPGTEWGYIHPKATKAEIGALLTSKIGTAPQTSVLILDLGANKALSAGLQACLPAEITQVKAGASLTSSIARIAPGHLEQEIRPALADVKYSLLLAQQANETQSKTEVVSIEDLTTKDDINKDAYVVSWPLEASTAVVQVEPVDSRVKFQQDKTYWLVGLTGGLGLSLCEWMAQQGARYIVITSRNPKVDPRWVEKMQNIGVTVAVIANNITDRDSVRAVHKKITQTMPPIAGVAQGAMVLHDTVFSELDIERVEKVTRPKVNGATYLEEIFYDVDLDFFVFFSSMACVTGNPGQSAYAAANMFMSGLAAQRRRRGYNASAVHIGAIFGNGYVTRELTLAQQEFLRKVGNMWLSEQDFRQLFAEAIYAGRPENGAGPELSTGLMMIDNSDDSKKNITWFYNPMFQHCIKENHDGELVNDGAKGRSVPVKTQLLEAINPAEVYEIIHDAFAAKLRTSLQIEEDRAIVDLTADTLGIDSLFAVDIRSWFIKELQIEIPVLKILGGATVGDILETAQGLLPKELTPKLDPNDKGEARKKKPTAAKEQPAEPKKPAKPAVKKAPAPKPEVAKPKPTPIVQVQPPKPTAPSGDKSLSSENIVKVNRSLDVAGNSTISSNTGSVVDVSGGQSHGSVWSLDTSIDTPESESVVTKTVPIAFGQARIFFLEKYLQDPASALNITLTIDLDGSLDVNRFERAVKLVGQRHEALRTRFVPGADSTQTVQEVLADATLSLEKRNISGDAEAEQIYRELQQHRYKLEEGENMRILLLAKSSRSFRLVIGYHHINMDGISLEVVLRELQMAYDSKRLTSTSSILQYPAFAEQQRREFETGKWRDELKFWRNEFSAGTPPVLPLLPLAKSRVRSPLTSYATHTAEFRLDQDAISRIQAACGSSKATPFQFHLAVFHTLLYRLVDVEDICIGVSSANRQDAAMMQSVGMYLNLLPLLLKAQPNETFASTLKRIKSKAMTAFAHSKVPFDVIVNELGVPRATTHSPLFQVLVNYRPGIAERRDFCDCRSKVASFEQGQAAYDLSLDVIESPGECRVIVAGQSALFEPEDVDLLKDMYKNLLTAFSRNPASRLTTPSLYDQEGVKNALTIGRGPTHAHQWPETLVHRVDNMVERYGSKTALTDGSGKSLTYKQLSKRVNAIAASMRQIGSGSRVGVYVDPSADWVTSLLAVLRRDATYVPLDAVSGSARLRAIIQDSKPDLLLVNKSTEADAVSQFAPLLGADKILNVDNIPATAPTTVINAAKADSVAALLYTSGSTGVPKGIVMKHASFRNNIEIVTGKMDFREGQEVTLQQSSLSFDMSVFQVFMGLANGGAVNVVPKHLRADPVAISSIIASQGITFTTATPSELISWVRYGKVDELKNSKWRSALSGGEPVRDSLKAAFRDINKPELRLIDCYGPTEITFCCHTSEVDYRTEGAANAGLEVLPNYSTYIVDANMKAVAAGIPGEILIGGAGVVSGYLHTELNTRGFAHDSFASPEFTKQGWTQLHRTGDFGRISKVNGRLILEGRIADDTQVKLRGLRIDLREVESAIVQAAKGSIIDCAVSLRQSENDYLVAFATTTATADTENLPKIVHTLPLPSYMRPAALVLLEKMPTNASGKIDRCALKTISISQESDDGESGDETLNATESRLKQLWEGILSKEIVAQNQITAASDFFHVGGSSMLLINLRSEIQDAFNVELSLFQLFDASTLGGMATVIDGLTGKGTGGEVVKSQEQEEVNEGEIDWEKETAVSPSLKNVPVTKQFFTNPEIVILTGATGFFGQSILTRLLNDGIVKKIHLLAVRHEIPLFNSPKVVVHHGDLAKPHFGLTEKKLAEIFEEAHAVIHNGTDVSFVKSYRSLKPANVDATKELVRLSLPHHTSFHYVSTAAVANLTGQSEWEQRSVGAYSPPAGADGYIATKWVSERYLEKVNDQTELPIWIHRPSSITGPEAPATDLMENLLQYSRKIAAIPETTLWGGYLDFISVDKAAMQVVDEVYEDYSWPGHVKYLYESGEQVVAISDMKGVLERETGSVIETVSMEEWVSKAAEEGLNPLLGEYLKRAASTPLVFPKLVRHDSFF</sequence>
<dbReference type="InterPro" id="IPR016035">
    <property type="entry name" value="Acyl_Trfase/lysoPLipase"/>
</dbReference>
<dbReference type="SUPFAM" id="SSF52151">
    <property type="entry name" value="FabD/lysophospholipase-like"/>
    <property type="match status" value="1"/>
</dbReference>
<dbReference type="Gene3D" id="3.40.50.720">
    <property type="entry name" value="NAD(P)-binding Rossmann-like Domain"/>
    <property type="match status" value="2"/>
</dbReference>
<dbReference type="InterPro" id="IPR020841">
    <property type="entry name" value="PKS_Beta-ketoAc_synthase_dom"/>
</dbReference>
<dbReference type="Pfam" id="PF00109">
    <property type="entry name" value="ketoacyl-synt"/>
    <property type="match status" value="1"/>
</dbReference>
<dbReference type="PROSITE" id="PS52004">
    <property type="entry name" value="KS3_2"/>
    <property type="match status" value="1"/>
</dbReference>
<dbReference type="InterPro" id="IPR014030">
    <property type="entry name" value="Ketoacyl_synth_N"/>
</dbReference>
<dbReference type="PANTHER" id="PTHR43775:SF20">
    <property type="entry name" value="HYBRID PKS-NRPS SYNTHETASE APDA"/>
    <property type="match status" value="1"/>
</dbReference>
<dbReference type="PROSITE" id="PS00012">
    <property type="entry name" value="PHOSPHOPANTETHEINE"/>
    <property type="match status" value="1"/>
</dbReference>
<dbReference type="InterPro" id="IPR050091">
    <property type="entry name" value="PKS_NRPS_Biosynth_Enz"/>
</dbReference>
<dbReference type="SUPFAM" id="SSF55048">
    <property type="entry name" value="Probable ACP-binding domain of malonyl-CoA ACP transacylase"/>
    <property type="match status" value="1"/>
</dbReference>
<evidence type="ECO:0000256" key="2">
    <source>
        <dbReference type="ARBA" id="ARBA00022553"/>
    </source>
</evidence>
<dbReference type="InterPro" id="IPR014043">
    <property type="entry name" value="Acyl_transferase_dom"/>
</dbReference>
<dbReference type="Pfam" id="PF08659">
    <property type="entry name" value="KR"/>
    <property type="match status" value="1"/>
</dbReference>
<dbReference type="InterPro" id="IPR013120">
    <property type="entry name" value="FAR_NAD-bd"/>
</dbReference>
<dbReference type="InterPro" id="IPR049551">
    <property type="entry name" value="PKS_DH_C"/>
</dbReference>
<dbReference type="SMART" id="SM00823">
    <property type="entry name" value="PKS_PP"/>
    <property type="match status" value="2"/>
</dbReference>
<dbReference type="CDD" id="cd02440">
    <property type="entry name" value="AdoMet_MTases"/>
    <property type="match status" value="1"/>
</dbReference>
<dbReference type="InterPro" id="IPR001227">
    <property type="entry name" value="Ac_transferase_dom_sf"/>
</dbReference>
<dbReference type="InterPro" id="IPR016039">
    <property type="entry name" value="Thiolase-like"/>
</dbReference>
<dbReference type="SUPFAM" id="SSF56801">
    <property type="entry name" value="Acetyl-CoA synthetase-like"/>
    <property type="match status" value="1"/>
</dbReference>
<dbReference type="InterPro" id="IPR014031">
    <property type="entry name" value="Ketoacyl_synth_C"/>
</dbReference>
<dbReference type="InterPro" id="IPR049552">
    <property type="entry name" value="PKS_DH_N"/>
</dbReference>
<comment type="caution">
    <text evidence="14">The sequence shown here is derived from an EMBL/GenBank/DDBJ whole genome shotgun (WGS) entry which is preliminary data.</text>
</comment>
<dbReference type="InterPro" id="IPR029063">
    <property type="entry name" value="SAM-dependent_MTases_sf"/>
</dbReference>
<dbReference type="Gene3D" id="3.30.559.30">
    <property type="entry name" value="Nonribosomal peptide synthetase, condensation domain"/>
    <property type="match status" value="1"/>
</dbReference>
<evidence type="ECO:0000256" key="4">
    <source>
        <dbReference type="ARBA" id="ARBA00022603"/>
    </source>
</evidence>
<dbReference type="InterPro" id="IPR032821">
    <property type="entry name" value="PKS_assoc"/>
</dbReference>
<protein>
    <recommendedName>
        <fullName evidence="16">Carrier domain-containing protein</fullName>
    </recommendedName>
</protein>
<dbReference type="Pfam" id="PF07993">
    <property type="entry name" value="NAD_binding_4"/>
    <property type="match status" value="1"/>
</dbReference>
<evidence type="ECO:0000256" key="10">
    <source>
        <dbReference type="SAM" id="MobiDB-lite"/>
    </source>
</evidence>
<dbReference type="InterPro" id="IPR036736">
    <property type="entry name" value="ACP-like_sf"/>
</dbReference>
<feature type="region of interest" description="C-terminal hotdog fold" evidence="9">
    <location>
        <begin position="1095"/>
        <end position="1250"/>
    </location>
</feature>
<feature type="domain" description="PKS/mFAS DH" evidence="13">
    <location>
        <begin position="943"/>
        <end position="1250"/>
    </location>
</feature>
<dbReference type="PROSITE" id="PS50075">
    <property type="entry name" value="CARRIER"/>
    <property type="match status" value="2"/>
</dbReference>
<dbReference type="GO" id="GO:0016874">
    <property type="term" value="F:ligase activity"/>
    <property type="evidence" value="ECO:0007669"/>
    <property type="project" value="UniProtKB-KW"/>
</dbReference>
<evidence type="ECO:0000259" key="13">
    <source>
        <dbReference type="PROSITE" id="PS52019"/>
    </source>
</evidence>
<dbReference type="InterPro" id="IPR001242">
    <property type="entry name" value="Condensation_dom"/>
</dbReference>
<dbReference type="Gene3D" id="3.30.70.3290">
    <property type="match status" value="1"/>
</dbReference>
<dbReference type="InterPro" id="IPR020806">
    <property type="entry name" value="PKS_PP-bd"/>
</dbReference>
<feature type="active site" description="Proton donor; for dehydratase activity" evidence="9">
    <location>
        <position position="1156"/>
    </location>
</feature>
<dbReference type="CDD" id="cd19532">
    <property type="entry name" value="C_PKS-NRPS"/>
    <property type="match status" value="1"/>
</dbReference>
<dbReference type="InterPro" id="IPR013968">
    <property type="entry name" value="PKS_KR"/>
</dbReference>
<dbReference type="Gene3D" id="3.40.50.150">
    <property type="entry name" value="Vaccinia Virus protein VP39"/>
    <property type="match status" value="1"/>
</dbReference>
<evidence type="ECO:0008006" key="16">
    <source>
        <dbReference type="Google" id="ProtNLM"/>
    </source>
</evidence>
<dbReference type="Gene3D" id="3.30.559.10">
    <property type="entry name" value="Chloramphenicol acetyltransferase-like domain"/>
    <property type="match status" value="1"/>
</dbReference>
<feature type="region of interest" description="N-terminal hotdog fold" evidence="9">
    <location>
        <begin position="943"/>
        <end position="1078"/>
    </location>
</feature>
<accession>A0A9W8NLZ3</accession>
<evidence type="ECO:0000256" key="6">
    <source>
        <dbReference type="ARBA" id="ARBA00022737"/>
    </source>
</evidence>
<dbReference type="Pfam" id="PF21089">
    <property type="entry name" value="PKS_DH_N"/>
    <property type="match status" value="1"/>
</dbReference>
<dbReference type="InterPro" id="IPR057326">
    <property type="entry name" value="KR_dom"/>
</dbReference>
<dbReference type="Proteomes" id="UP001148614">
    <property type="component" value="Unassembled WGS sequence"/>
</dbReference>
<dbReference type="GO" id="GO:0004312">
    <property type="term" value="F:fatty acid synthase activity"/>
    <property type="evidence" value="ECO:0007669"/>
    <property type="project" value="TreeGrafter"/>
</dbReference>
<dbReference type="Gene3D" id="3.30.300.30">
    <property type="match status" value="1"/>
</dbReference>
<dbReference type="Pfam" id="PF02801">
    <property type="entry name" value="Ketoacyl-synt_C"/>
    <property type="match status" value="1"/>
</dbReference>
<evidence type="ECO:0000256" key="5">
    <source>
        <dbReference type="ARBA" id="ARBA00022679"/>
    </source>
</evidence>
<organism evidence="14 15">
    <name type="scientific">Xylaria arbuscula</name>
    <dbReference type="NCBI Taxonomy" id="114810"/>
    <lineage>
        <taxon>Eukaryota</taxon>
        <taxon>Fungi</taxon>
        <taxon>Dikarya</taxon>
        <taxon>Ascomycota</taxon>
        <taxon>Pezizomycotina</taxon>
        <taxon>Sordariomycetes</taxon>
        <taxon>Xylariomycetidae</taxon>
        <taxon>Xylariales</taxon>
        <taxon>Xylariaceae</taxon>
        <taxon>Xylaria</taxon>
    </lineage>
</organism>
<feature type="domain" description="Carrier" evidence="11">
    <location>
        <begin position="2394"/>
        <end position="2475"/>
    </location>
</feature>
<dbReference type="SUPFAM" id="SSF47336">
    <property type="entry name" value="ACP-like"/>
    <property type="match status" value="2"/>
</dbReference>
<dbReference type="Gene3D" id="3.10.129.110">
    <property type="entry name" value="Polyketide synthase dehydratase"/>
    <property type="match status" value="1"/>
</dbReference>
<keyword evidence="3" id="KW-0436">Ligase</keyword>
<dbReference type="SMART" id="SM00825">
    <property type="entry name" value="PKS_KS"/>
    <property type="match status" value="1"/>
</dbReference>
<dbReference type="Gene3D" id="1.10.1200.10">
    <property type="entry name" value="ACP-like"/>
    <property type="match status" value="2"/>
</dbReference>
<dbReference type="SUPFAM" id="SSF51735">
    <property type="entry name" value="NAD(P)-binding Rossmann-fold domains"/>
    <property type="match status" value="2"/>
</dbReference>
<evidence type="ECO:0000259" key="12">
    <source>
        <dbReference type="PROSITE" id="PS52004"/>
    </source>
</evidence>
<dbReference type="InterPro" id="IPR016036">
    <property type="entry name" value="Malonyl_transacylase_ACP-bd"/>
</dbReference>
<keyword evidence="8" id="KW-0511">Multifunctional enzyme</keyword>
<dbReference type="InterPro" id="IPR009081">
    <property type="entry name" value="PP-bd_ACP"/>
</dbReference>
<dbReference type="GO" id="GO:0006633">
    <property type="term" value="P:fatty acid biosynthetic process"/>
    <property type="evidence" value="ECO:0007669"/>
    <property type="project" value="InterPro"/>
</dbReference>
<dbReference type="InterPro" id="IPR042104">
    <property type="entry name" value="PKS_dehydratase_sf"/>
</dbReference>
<dbReference type="Pfam" id="PF00668">
    <property type="entry name" value="Condensation"/>
    <property type="match status" value="1"/>
</dbReference>
<dbReference type="PROSITE" id="PS00606">
    <property type="entry name" value="KS3_1"/>
    <property type="match status" value="1"/>
</dbReference>
<evidence type="ECO:0000256" key="7">
    <source>
        <dbReference type="ARBA" id="ARBA00023002"/>
    </source>
</evidence>
<dbReference type="GO" id="GO:0004315">
    <property type="term" value="F:3-oxoacyl-[acyl-carrier-protein] synthase activity"/>
    <property type="evidence" value="ECO:0007669"/>
    <property type="project" value="InterPro"/>
</dbReference>
<gene>
    <name evidence="14" type="ORF">NPX13_g937</name>
</gene>
<keyword evidence="7" id="KW-0560">Oxidoreductase</keyword>
<dbReference type="InterPro" id="IPR013217">
    <property type="entry name" value="Methyltransf_12"/>
</dbReference>
<keyword evidence="5" id="KW-0808">Transferase</keyword>
<dbReference type="EMBL" id="JANPWZ010000075">
    <property type="protein sequence ID" value="KAJ3579631.1"/>
    <property type="molecule type" value="Genomic_DNA"/>
</dbReference>
<dbReference type="SMART" id="SM00826">
    <property type="entry name" value="PKS_DH"/>
    <property type="match status" value="1"/>
</dbReference>
<dbReference type="GO" id="GO:0016491">
    <property type="term" value="F:oxidoreductase activity"/>
    <property type="evidence" value="ECO:0007669"/>
    <property type="project" value="UniProtKB-KW"/>
</dbReference>
<dbReference type="InterPro" id="IPR020845">
    <property type="entry name" value="AMP-binding_CS"/>
</dbReference>
<dbReference type="InterPro" id="IPR045851">
    <property type="entry name" value="AMP-bd_C_sf"/>
</dbReference>
<dbReference type="GO" id="GO:0031177">
    <property type="term" value="F:phosphopantetheine binding"/>
    <property type="evidence" value="ECO:0007669"/>
    <property type="project" value="InterPro"/>
</dbReference>
<dbReference type="FunFam" id="3.40.47.10:FF:000019">
    <property type="entry name" value="Polyketide synthase type I"/>
    <property type="match status" value="1"/>
</dbReference>
<dbReference type="Gene3D" id="3.40.366.10">
    <property type="entry name" value="Malonyl-Coenzyme A Acyl Carrier Protein, domain 2"/>
    <property type="match status" value="1"/>
</dbReference>
<keyword evidence="2" id="KW-0597">Phosphoprotein</keyword>
<dbReference type="PANTHER" id="PTHR43775">
    <property type="entry name" value="FATTY ACID SYNTHASE"/>
    <property type="match status" value="1"/>
</dbReference>
<evidence type="ECO:0000256" key="1">
    <source>
        <dbReference type="ARBA" id="ARBA00022450"/>
    </source>
</evidence>
<keyword evidence="15" id="KW-1185">Reference proteome</keyword>
<dbReference type="Pfam" id="PF00501">
    <property type="entry name" value="AMP-binding"/>
    <property type="match status" value="1"/>
</dbReference>
<dbReference type="Pfam" id="PF00698">
    <property type="entry name" value="Acyl_transf_1"/>
    <property type="match status" value="1"/>
</dbReference>
<evidence type="ECO:0000313" key="14">
    <source>
        <dbReference type="EMBL" id="KAJ3579631.1"/>
    </source>
</evidence>